<protein>
    <recommendedName>
        <fullName evidence="8">V-type proton ATPase subunit F</fullName>
    </recommendedName>
</protein>
<feature type="compositionally biased region" description="Basic and acidic residues" evidence="5">
    <location>
        <begin position="109"/>
        <end position="129"/>
    </location>
</feature>
<dbReference type="Proteomes" id="UP001152888">
    <property type="component" value="Unassembled WGS sequence"/>
</dbReference>
<evidence type="ECO:0000313" key="6">
    <source>
        <dbReference type="EMBL" id="CAH1960648.1"/>
    </source>
</evidence>
<keyword evidence="2" id="KW-0813">Transport</keyword>
<feature type="region of interest" description="Disordered" evidence="5">
    <location>
        <begin position="109"/>
        <end position="146"/>
    </location>
</feature>
<evidence type="ECO:0008006" key="8">
    <source>
        <dbReference type="Google" id="ProtNLM"/>
    </source>
</evidence>
<comment type="similarity">
    <text evidence="1">Belongs to the V-ATPase F subunit family.</text>
</comment>
<keyword evidence="3" id="KW-0375">Hydrogen ion transport</keyword>
<feature type="compositionally biased region" description="Polar residues" evidence="5">
    <location>
        <begin position="130"/>
        <end position="140"/>
    </location>
</feature>
<dbReference type="Gene3D" id="3.40.50.10580">
    <property type="entry name" value="ATPase, V1 complex, subunit F"/>
    <property type="match status" value="1"/>
</dbReference>
<dbReference type="PANTHER" id="PTHR13861">
    <property type="entry name" value="VACUOLAR ATP SYNTHASE SUBUNIT F"/>
    <property type="match status" value="1"/>
</dbReference>
<keyword evidence="4" id="KW-0406">Ion transport</keyword>
<sequence>MGIIADEDTVCGFLLAGIGELDPNGDPNYAVVDEHTPDIVVAAHYRRLILRQDIAILLIDHEAADRIRQTMKELEYIKYPHLVIIPDHYGPYEMDIEYILGISAKHDSEESDHVQELKKSKQENRRPNTDDNPSITTGKKTSFKED</sequence>
<reference evidence="6" key="1">
    <citation type="submission" date="2022-03" db="EMBL/GenBank/DDBJ databases">
        <authorList>
            <person name="Sayadi A."/>
        </authorList>
    </citation>
    <scope>NUCLEOTIDE SEQUENCE</scope>
</reference>
<dbReference type="InterPro" id="IPR008218">
    <property type="entry name" value="ATPase_V1-cplx_f_g_su"/>
</dbReference>
<evidence type="ECO:0000313" key="7">
    <source>
        <dbReference type="Proteomes" id="UP001152888"/>
    </source>
</evidence>
<dbReference type="InterPro" id="IPR036906">
    <property type="entry name" value="ATPase_V1_fsu_sf"/>
</dbReference>
<comment type="caution">
    <text evidence="6">The sequence shown here is derived from an EMBL/GenBank/DDBJ whole genome shotgun (WGS) entry which is preliminary data.</text>
</comment>
<proteinExistence type="inferred from homology"/>
<dbReference type="Pfam" id="PF01990">
    <property type="entry name" value="ATP-synt_F"/>
    <property type="match status" value="1"/>
</dbReference>
<evidence type="ECO:0000256" key="4">
    <source>
        <dbReference type="ARBA" id="ARBA00023065"/>
    </source>
</evidence>
<evidence type="ECO:0000256" key="2">
    <source>
        <dbReference type="ARBA" id="ARBA00022448"/>
    </source>
</evidence>
<dbReference type="EMBL" id="CAKOFQ010006688">
    <property type="protein sequence ID" value="CAH1960648.1"/>
    <property type="molecule type" value="Genomic_DNA"/>
</dbReference>
<dbReference type="AlphaFoldDB" id="A0A9P0JU36"/>
<evidence type="ECO:0000256" key="3">
    <source>
        <dbReference type="ARBA" id="ARBA00022781"/>
    </source>
</evidence>
<gene>
    <name evidence="6" type="ORF">ACAOBT_LOCUS3716</name>
</gene>
<dbReference type="GO" id="GO:0016020">
    <property type="term" value="C:membrane"/>
    <property type="evidence" value="ECO:0007669"/>
    <property type="project" value="TreeGrafter"/>
</dbReference>
<accession>A0A9P0JU36</accession>
<dbReference type="OrthoDB" id="10261947at2759"/>
<name>A0A9P0JU36_ACAOB</name>
<dbReference type="GO" id="GO:0046961">
    <property type="term" value="F:proton-transporting ATPase activity, rotational mechanism"/>
    <property type="evidence" value="ECO:0007669"/>
    <property type="project" value="InterPro"/>
</dbReference>
<dbReference type="PANTHER" id="PTHR13861:SF2">
    <property type="entry name" value="V-TYPE PROTON ATPASE SUBUNIT F"/>
    <property type="match status" value="1"/>
</dbReference>
<keyword evidence="7" id="KW-1185">Reference proteome</keyword>
<dbReference type="SUPFAM" id="SSF159468">
    <property type="entry name" value="AtpF-like"/>
    <property type="match status" value="1"/>
</dbReference>
<evidence type="ECO:0000256" key="1">
    <source>
        <dbReference type="ARBA" id="ARBA00010148"/>
    </source>
</evidence>
<evidence type="ECO:0000256" key="5">
    <source>
        <dbReference type="SAM" id="MobiDB-lite"/>
    </source>
</evidence>
<organism evidence="6 7">
    <name type="scientific">Acanthoscelides obtectus</name>
    <name type="common">Bean weevil</name>
    <name type="synonym">Bruchus obtectus</name>
    <dbReference type="NCBI Taxonomy" id="200917"/>
    <lineage>
        <taxon>Eukaryota</taxon>
        <taxon>Metazoa</taxon>
        <taxon>Ecdysozoa</taxon>
        <taxon>Arthropoda</taxon>
        <taxon>Hexapoda</taxon>
        <taxon>Insecta</taxon>
        <taxon>Pterygota</taxon>
        <taxon>Neoptera</taxon>
        <taxon>Endopterygota</taxon>
        <taxon>Coleoptera</taxon>
        <taxon>Polyphaga</taxon>
        <taxon>Cucujiformia</taxon>
        <taxon>Chrysomeloidea</taxon>
        <taxon>Chrysomelidae</taxon>
        <taxon>Bruchinae</taxon>
        <taxon>Bruchini</taxon>
        <taxon>Acanthoscelides</taxon>
    </lineage>
</organism>